<dbReference type="AlphaFoldDB" id="A0A7S1AE90"/>
<sequence>MTKVSVLLAIWSLQLPVALSSNRSDISHFTKEIQRPTVRLASNRVSVEDDLATFRPRRLSGSGLSWWMWILVIGSLVCCGLPCCCGLIIALLGMEAVYKMWKKCTGRKKKKSTKPKLKQTNLNSQFINSSQMNQMGRGGFRGQDSSDSESSSCSSSRSSSSSEESGPIGGDSQEARRMANARMFPVPAEIIQGPDGNYY</sequence>
<dbReference type="PROSITE" id="PS01335">
    <property type="entry name" value="METHYLGLYOXAL_SYNTH"/>
    <property type="match status" value="1"/>
</dbReference>
<protein>
    <submittedName>
        <fullName evidence="4">Uncharacterized protein</fullName>
    </submittedName>
</protein>
<gene>
    <name evidence="4" type="ORF">NSCI0253_LOCUS25498</name>
</gene>
<dbReference type="GO" id="GO:0019242">
    <property type="term" value="P:methylglyoxal biosynthetic process"/>
    <property type="evidence" value="ECO:0007669"/>
    <property type="project" value="InterPro"/>
</dbReference>
<keyword evidence="2" id="KW-0812">Transmembrane</keyword>
<proteinExistence type="predicted"/>
<dbReference type="EMBL" id="HBFQ01036155">
    <property type="protein sequence ID" value="CAD8851148.1"/>
    <property type="molecule type" value="Transcribed_RNA"/>
</dbReference>
<feature type="compositionally biased region" description="Low complexity" evidence="1">
    <location>
        <begin position="148"/>
        <end position="165"/>
    </location>
</feature>
<evidence type="ECO:0000256" key="1">
    <source>
        <dbReference type="SAM" id="MobiDB-lite"/>
    </source>
</evidence>
<keyword evidence="2" id="KW-0472">Membrane</keyword>
<feature type="chain" id="PRO_5031069072" evidence="3">
    <location>
        <begin position="21"/>
        <end position="199"/>
    </location>
</feature>
<name>A0A7S1AE90_NOCSC</name>
<evidence type="ECO:0000256" key="3">
    <source>
        <dbReference type="SAM" id="SignalP"/>
    </source>
</evidence>
<feature type="transmembrane region" description="Helical" evidence="2">
    <location>
        <begin position="66"/>
        <end position="93"/>
    </location>
</feature>
<accession>A0A7S1AE90</accession>
<feature type="region of interest" description="Disordered" evidence="1">
    <location>
        <begin position="133"/>
        <end position="199"/>
    </location>
</feature>
<dbReference type="GO" id="GO:0008929">
    <property type="term" value="F:methylglyoxal synthase activity"/>
    <property type="evidence" value="ECO:0007669"/>
    <property type="project" value="InterPro"/>
</dbReference>
<feature type="signal peptide" evidence="3">
    <location>
        <begin position="1"/>
        <end position="20"/>
    </location>
</feature>
<keyword evidence="3" id="KW-0732">Signal</keyword>
<evidence type="ECO:0000256" key="2">
    <source>
        <dbReference type="SAM" id="Phobius"/>
    </source>
</evidence>
<organism evidence="4">
    <name type="scientific">Noctiluca scintillans</name>
    <name type="common">Sea sparkle</name>
    <name type="synonym">Red tide dinoflagellate</name>
    <dbReference type="NCBI Taxonomy" id="2966"/>
    <lineage>
        <taxon>Eukaryota</taxon>
        <taxon>Sar</taxon>
        <taxon>Alveolata</taxon>
        <taxon>Dinophyceae</taxon>
        <taxon>Noctilucales</taxon>
        <taxon>Noctilucaceae</taxon>
        <taxon>Noctiluca</taxon>
    </lineage>
</organism>
<keyword evidence="2" id="KW-1133">Transmembrane helix</keyword>
<reference evidence="4" key="1">
    <citation type="submission" date="2021-01" db="EMBL/GenBank/DDBJ databases">
        <authorList>
            <person name="Corre E."/>
            <person name="Pelletier E."/>
            <person name="Niang G."/>
            <person name="Scheremetjew M."/>
            <person name="Finn R."/>
            <person name="Kale V."/>
            <person name="Holt S."/>
            <person name="Cochrane G."/>
            <person name="Meng A."/>
            <person name="Brown T."/>
            <person name="Cohen L."/>
        </authorList>
    </citation>
    <scope>NUCLEOTIDE SEQUENCE</scope>
</reference>
<evidence type="ECO:0000313" key="4">
    <source>
        <dbReference type="EMBL" id="CAD8851148.1"/>
    </source>
</evidence>
<dbReference type="InterPro" id="IPR018148">
    <property type="entry name" value="Methylglyoxal_synth_AS"/>
</dbReference>